<gene>
    <name evidence="2" type="ORF">FKW77_005912</name>
</gene>
<reference evidence="2 3" key="1">
    <citation type="submission" date="2019-07" db="EMBL/GenBank/DDBJ databases">
        <title>Finished genome of Venturia effusa.</title>
        <authorList>
            <person name="Young C.A."/>
            <person name="Cox M.P."/>
            <person name="Ganley A.R.D."/>
            <person name="David W.J."/>
        </authorList>
    </citation>
    <scope>NUCLEOTIDE SEQUENCE [LARGE SCALE GENOMIC DNA]</scope>
    <source>
        <strain evidence="3">albino</strain>
    </source>
</reference>
<proteinExistence type="predicted"/>
<keyword evidence="1" id="KW-0732">Signal</keyword>
<evidence type="ECO:0000256" key="1">
    <source>
        <dbReference type="SAM" id="SignalP"/>
    </source>
</evidence>
<organism evidence="2 3">
    <name type="scientific">Venturia effusa</name>
    <dbReference type="NCBI Taxonomy" id="50376"/>
    <lineage>
        <taxon>Eukaryota</taxon>
        <taxon>Fungi</taxon>
        <taxon>Dikarya</taxon>
        <taxon>Ascomycota</taxon>
        <taxon>Pezizomycotina</taxon>
        <taxon>Dothideomycetes</taxon>
        <taxon>Pleosporomycetidae</taxon>
        <taxon>Venturiales</taxon>
        <taxon>Venturiaceae</taxon>
        <taxon>Venturia</taxon>
    </lineage>
</organism>
<dbReference type="OrthoDB" id="3932729at2759"/>
<evidence type="ECO:0000313" key="2">
    <source>
        <dbReference type="EMBL" id="QDS73802.1"/>
    </source>
</evidence>
<name>A0A517LDU5_9PEZI</name>
<dbReference type="AlphaFoldDB" id="A0A517LDU5"/>
<sequence length="117" mass="12772">MLPSLVPILSILAAQASSAFAIATPVSNHSSSTLLNQPYVWYSRALVHGGIIIATADIKGQEWILTTIGKSTQDRHLEDNSTLILKEVYPVKDGEAVVGRFRLVERDFDFGAVFAPF</sequence>
<accession>A0A517LDU5</accession>
<dbReference type="Proteomes" id="UP000316270">
    <property type="component" value="Chromosome 10"/>
</dbReference>
<dbReference type="EMBL" id="CP042194">
    <property type="protein sequence ID" value="QDS73802.1"/>
    <property type="molecule type" value="Genomic_DNA"/>
</dbReference>
<keyword evidence="3" id="KW-1185">Reference proteome</keyword>
<protein>
    <submittedName>
        <fullName evidence="2">Uncharacterized protein</fullName>
    </submittedName>
</protein>
<feature type="chain" id="PRO_5021956320" evidence="1">
    <location>
        <begin position="22"/>
        <end position="117"/>
    </location>
</feature>
<feature type="signal peptide" evidence="1">
    <location>
        <begin position="1"/>
        <end position="21"/>
    </location>
</feature>
<evidence type="ECO:0000313" key="3">
    <source>
        <dbReference type="Proteomes" id="UP000316270"/>
    </source>
</evidence>